<keyword evidence="8" id="KW-1185">Reference proteome</keyword>
<dbReference type="GO" id="GO:0046872">
    <property type="term" value="F:metal ion binding"/>
    <property type="evidence" value="ECO:0007669"/>
    <property type="project" value="UniProtKB-KW"/>
</dbReference>
<keyword evidence="5" id="KW-1133">Transmembrane helix</keyword>
<dbReference type="InterPro" id="IPR008972">
    <property type="entry name" value="Cupredoxin"/>
</dbReference>
<evidence type="ECO:0000256" key="2">
    <source>
        <dbReference type="ARBA" id="ARBA00023008"/>
    </source>
</evidence>
<dbReference type="Proteomes" id="UP001054889">
    <property type="component" value="Unassembled WGS sequence"/>
</dbReference>
<keyword evidence="5" id="KW-0812">Transmembrane</keyword>
<protein>
    <recommendedName>
        <fullName evidence="6">Phytocyanin domain-containing protein</fullName>
    </recommendedName>
</protein>
<keyword evidence="1" id="KW-0479">Metal-binding</keyword>
<feature type="transmembrane region" description="Helical" evidence="5">
    <location>
        <begin position="220"/>
        <end position="239"/>
    </location>
</feature>
<evidence type="ECO:0000313" key="7">
    <source>
        <dbReference type="EMBL" id="GJN34727.1"/>
    </source>
</evidence>
<reference evidence="7" key="2">
    <citation type="submission" date="2021-12" db="EMBL/GenBank/DDBJ databases">
        <title>Resequencing data analysis of finger millet.</title>
        <authorList>
            <person name="Hatakeyama M."/>
            <person name="Aluri S."/>
            <person name="Balachadran M.T."/>
            <person name="Sivarajan S.R."/>
            <person name="Poveda L."/>
            <person name="Shimizu-Inatsugi R."/>
            <person name="Schlapbach R."/>
            <person name="Sreeman S.M."/>
            <person name="Shimizu K.K."/>
        </authorList>
    </citation>
    <scope>NUCLEOTIDE SEQUENCE</scope>
</reference>
<dbReference type="FunFam" id="2.60.40.420:FF:000003">
    <property type="entry name" value="Blue copper"/>
    <property type="match status" value="1"/>
</dbReference>
<evidence type="ECO:0000259" key="6">
    <source>
        <dbReference type="PROSITE" id="PS51485"/>
    </source>
</evidence>
<organism evidence="7 8">
    <name type="scientific">Eleusine coracana subsp. coracana</name>
    <dbReference type="NCBI Taxonomy" id="191504"/>
    <lineage>
        <taxon>Eukaryota</taxon>
        <taxon>Viridiplantae</taxon>
        <taxon>Streptophyta</taxon>
        <taxon>Embryophyta</taxon>
        <taxon>Tracheophyta</taxon>
        <taxon>Spermatophyta</taxon>
        <taxon>Magnoliopsida</taxon>
        <taxon>Liliopsida</taxon>
        <taxon>Poales</taxon>
        <taxon>Poaceae</taxon>
        <taxon>PACMAD clade</taxon>
        <taxon>Chloridoideae</taxon>
        <taxon>Cynodonteae</taxon>
        <taxon>Eleusininae</taxon>
        <taxon>Eleusine</taxon>
    </lineage>
</organism>
<dbReference type="GO" id="GO:0009055">
    <property type="term" value="F:electron transfer activity"/>
    <property type="evidence" value="ECO:0007669"/>
    <property type="project" value="InterPro"/>
</dbReference>
<gene>
    <name evidence="7" type="primary">gb23418</name>
    <name evidence="7" type="ORF">PR202_gb23418</name>
</gene>
<evidence type="ECO:0000256" key="3">
    <source>
        <dbReference type="ARBA" id="ARBA00023180"/>
    </source>
</evidence>
<dbReference type="GO" id="GO:0005886">
    <property type="term" value="C:plasma membrane"/>
    <property type="evidence" value="ECO:0007669"/>
    <property type="project" value="TreeGrafter"/>
</dbReference>
<name>A0AAV5FID6_ELECO</name>
<reference evidence="7" key="1">
    <citation type="journal article" date="2018" name="DNA Res.">
        <title>Multiple hybrid de novo genome assembly of finger millet, an orphan allotetraploid crop.</title>
        <authorList>
            <person name="Hatakeyama M."/>
            <person name="Aluri S."/>
            <person name="Balachadran M.T."/>
            <person name="Sivarajan S.R."/>
            <person name="Patrignani A."/>
            <person name="Gruter S."/>
            <person name="Poveda L."/>
            <person name="Shimizu-Inatsugi R."/>
            <person name="Baeten J."/>
            <person name="Francoijs K.J."/>
            <person name="Nataraja K.N."/>
            <person name="Reddy Y.A.N."/>
            <person name="Phadnis S."/>
            <person name="Ravikumar R.L."/>
            <person name="Schlapbach R."/>
            <person name="Sreeman S.M."/>
            <person name="Shimizu K.K."/>
        </authorList>
    </citation>
    <scope>NUCLEOTIDE SEQUENCE</scope>
</reference>
<dbReference type="PANTHER" id="PTHR33021:SF545">
    <property type="entry name" value="OS09G0572700 PROTEIN"/>
    <property type="match status" value="1"/>
</dbReference>
<evidence type="ECO:0000256" key="4">
    <source>
        <dbReference type="SAM" id="MobiDB-lite"/>
    </source>
</evidence>
<keyword evidence="5" id="KW-0472">Membrane</keyword>
<dbReference type="SUPFAM" id="SSF49503">
    <property type="entry name" value="Cupredoxins"/>
    <property type="match status" value="1"/>
</dbReference>
<feature type="region of interest" description="Disordered" evidence="4">
    <location>
        <begin position="197"/>
        <end position="217"/>
    </location>
</feature>
<dbReference type="EMBL" id="BQKI01000085">
    <property type="protein sequence ID" value="GJN34727.1"/>
    <property type="molecule type" value="Genomic_DNA"/>
</dbReference>
<proteinExistence type="predicted"/>
<evidence type="ECO:0000256" key="5">
    <source>
        <dbReference type="SAM" id="Phobius"/>
    </source>
</evidence>
<evidence type="ECO:0000256" key="1">
    <source>
        <dbReference type="ARBA" id="ARBA00022723"/>
    </source>
</evidence>
<dbReference type="InterPro" id="IPR028871">
    <property type="entry name" value="BlueCu_1_BS"/>
</dbReference>
<evidence type="ECO:0000313" key="8">
    <source>
        <dbReference type="Proteomes" id="UP001054889"/>
    </source>
</evidence>
<dbReference type="InterPro" id="IPR003245">
    <property type="entry name" value="Phytocyanin_dom"/>
</dbReference>
<keyword evidence="3" id="KW-0325">Glycoprotein</keyword>
<dbReference type="PANTHER" id="PTHR33021">
    <property type="entry name" value="BLUE COPPER PROTEIN"/>
    <property type="match status" value="1"/>
</dbReference>
<dbReference type="CDD" id="cd04216">
    <property type="entry name" value="Phytocyanin"/>
    <property type="match status" value="1"/>
</dbReference>
<dbReference type="AlphaFoldDB" id="A0AAV5FID6"/>
<comment type="caution">
    <text evidence="7">The sequence shown here is derived from an EMBL/GenBank/DDBJ whole genome shotgun (WGS) entry which is preliminary data.</text>
</comment>
<dbReference type="Gene3D" id="2.60.40.420">
    <property type="entry name" value="Cupredoxins - blue copper proteins"/>
    <property type="match status" value="1"/>
</dbReference>
<dbReference type="PROSITE" id="PS51485">
    <property type="entry name" value="PHYTOCYANIN"/>
    <property type="match status" value="1"/>
</dbReference>
<dbReference type="Pfam" id="PF02298">
    <property type="entry name" value="Cu_bind_like"/>
    <property type="match status" value="1"/>
</dbReference>
<sequence length="240" mass="25029">MPSCQQYFTLHGDSGRLGIKSAYVGKEQKMVLIGEAASVGRSRDGGRGLAAMPLLCFDRPFHSQEQAEGDMARALAVVAVMALAVFGMASAATYNVGEPGGSWDLRTNYTNWIASKRFQPGDKIVFKYSPQVHDVLEVNKAAYDTCNTDNEIATLTSGNDVISLDRPGTRYFICGFPNHCTGGMKIQIDVVPGATSMAPAGAPGTSPSTPSTPGSSATTIKATAAGFGLAAVMLAAGLIA</sequence>
<dbReference type="InterPro" id="IPR039391">
    <property type="entry name" value="Phytocyanin-like"/>
</dbReference>
<feature type="transmembrane region" description="Helical" evidence="5">
    <location>
        <begin position="74"/>
        <end position="94"/>
    </location>
</feature>
<keyword evidence="2" id="KW-0186">Copper</keyword>
<accession>A0AAV5FID6</accession>
<feature type="domain" description="Phytocyanin" evidence="6">
    <location>
        <begin position="92"/>
        <end position="192"/>
    </location>
</feature>
<dbReference type="PROSITE" id="PS00196">
    <property type="entry name" value="COPPER_BLUE"/>
    <property type="match status" value="1"/>
</dbReference>
<feature type="compositionally biased region" description="Low complexity" evidence="4">
    <location>
        <begin position="198"/>
        <end position="217"/>
    </location>
</feature>